<evidence type="ECO:0000256" key="4">
    <source>
        <dbReference type="ARBA" id="ARBA00022741"/>
    </source>
</evidence>
<comment type="catalytic activity">
    <reaction evidence="8">
        <text>L-seryl-[protein] + ATP = O-phospho-L-seryl-[protein] + ADP + H(+)</text>
        <dbReference type="Rhea" id="RHEA:17989"/>
        <dbReference type="Rhea" id="RHEA-COMP:9863"/>
        <dbReference type="Rhea" id="RHEA-COMP:11604"/>
        <dbReference type="ChEBI" id="CHEBI:15378"/>
        <dbReference type="ChEBI" id="CHEBI:29999"/>
        <dbReference type="ChEBI" id="CHEBI:30616"/>
        <dbReference type="ChEBI" id="CHEBI:83421"/>
        <dbReference type="ChEBI" id="CHEBI:456216"/>
        <dbReference type="EC" id="2.7.11.1"/>
    </reaction>
</comment>
<dbReference type="Pfam" id="PF12330">
    <property type="entry name" value="Haspin_kinase"/>
    <property type="match status" value="1"/>
</dbReference>
<reference evidence="10 11" key="1">
    <citation type="journal article" date="2019" name="PLoS Biol.">
        <title>Sex chromosomes control vertical transmission of feminizing Wolbachia symbionts in an isopod.</title>
        <authorList>
            <person name="Becking T."/>
            <person name="Chebbi M.A."/>
            <person name="Giraud I."/>
            <person name="Moumen B."/>
            <person name="Laverre T."/>
            <person name="Caubet Y."/>
            <person name="Peccoud J."/>
            <person name="Gilbert C."/>
            <person name="Cordaux R."/>
        </authorList>
    </citation>
    <scope>NUCLEOTIDE SEQUENCE [LARGE SCALE GENOMIC DNA]</scope>
    <source>
        <strain evidence="10">ANa2</strain>
        <tissue evidence="10">Whole body excluding digestive tract and cuticle</tissue>
    </source>
</reference>
<dbReference type="PANTHER" id="PTHR24419">
    <property type="entry name" value="INTERLEUKIN-1 RECEPTOR-ASSOCIATED KINASE"/>
    <property type="match status" value="1"/>
</dbReference>
<evidence type="ECO:0000313" key="11">
    <source>
        <dbReference type="Proteomes" id="UP000326759"/>
    </source>
</evidence>
<dbReference type="AlphaFoldDB" id="A0A5N5SXK1"/>
<evidence type="ECO:0000256" key="6">
    <source>
        <dbReference type="ARBA" id="ARBA00022840"/>
    </source>
</evidence>
<dbReference type="EMBL" id="SEYY01019315">
    <property type="protein sequence ID" value="KAB7498409.1"/>
    <property type="molecule type" value="Genomic_DNA"/>
</dbReference>
<feature type="domain" description="Serine/threonine-protein kinase haspin C-terminal" evidence="9">
    <location>
        <begin position="73"/>
        <end position="157"/>
    </location>
</feature>
<keyword evidence="3" id="KW-0808">Transferase</keyword>
<evidence type="ECO:0000256" key="3">
    <source>
        <dbReference type="ARBA" id="ARBA00022679"/>
    </source>
</evidence>
<dbReference type="InterPro" id="IPR024604">
    <property type="entry name" value="GSG2_C"/>
</dbReference>
<protein>
    <recommendedName>
        <fullName evidence="1">non-specific serine/threonine protein kinase</fullName>
        <ecNumber evidence="1">2.7.11.1</ecNumber>
    </recommendedName>
</protein>
<dbReference type="GO" id="GO:0005634">
    <property type="term" value="C:nucleus"/>
    <property type="evidence" value="ECO:0007669"/>
    <property type="project" value="TreeGrafter"/>
</dbReference>
<comment type="caution">
    <text evidence="10">The sequence shown here is derived from an EMBL/GenBank/DDBJ whole genome shotgun (WGS) entry which is preliminary data.</text>
</comment>
<evidence type="ECO:0000256" key="2">
    <source>
        <dbReference type="ARBA" id="ARBA00022527"/>
    </source>
</evidence>
<keyword evidence="2" id="KW-0723">Serine/threonine-protein kinase</keyword>
<dbReference type="EC" id="2.7.11.1" evidence="1"/>
<evidence type="ECO:0000259" key="9">
    <source>
        <dbReference type="SMART" id="SM01331"/>
    </source>
</evidence>
<proteinExistence type="predicted"/>
<keyword evidence="4" id="KW-0547">Nucleotide-binding</keyword>
<evidence type="ECO:0000256" key="5">
    <source>
        <dbReference type="ARBA" id="ARBA00022777"/>
    </source>
</evidence>
<sequence>SENDRPDSFPEKQLFLALDYDFAGEDLEKFVFNNAKQAFSIWLQGLIGTIIDYTLSRLKNKDEIFYNDLSRDPDLFITEGDYQFEVYRMMQKSNGNNWQEFSPVTNVYWIHYILLKIMNECYYKNINTKIHKETLKELGTLAHKILTHKSAVELVLMLNS</sequence>
<dbReference type="GO" id="GO:0005524">
    <property type="term" value="F:ATP binding"/>
    <property type="evidence" value="ECO:0007669"/>
    <property type="project" value="UniProtKB-KW"/>
</dbReference>
<evidence type="ECO:0000256" key="8">
    <source>
        <dbReference type="ARBA" id="ARBA00048679"/>
    </source>
</evidence>
<dbReference type="OrthoDB" id="21018at2759"/>
<dbReference type="GO" id="GO:0005737">
    <property type="term" value="C:cytoplasm"/>
    <property type="evidence" value="ECO:0007669"/>
    <property type="project" value="TreeGrafter"/>
</dbReference>
<dbReference type="Gene3D" id="1.10.510.10">
    <property type="entry name" value="Transferase(Phosphotransferase) domain 1"/>
    <property type="match status" value="1"/>
</dbReference>
<dbReference type="Proteomes" id="UP000326759">
    <property type="component" value="Unassembled WGS sequence"/>
</dbReference>
<gene>
    <name evidence="10" type="primary">Haspin</name>
    <name evidence="10" type="ORF">Anas_09644</name>
</gene>
<dbReference type="GO" id="GO:0035556">
    <property type="term" value="P:intracellular signal transduction"/>
    <property type="evidence" value="ECO:0007669"/>
    <property type="project" value="TreeGrafter"/>
</dbReference>
<dbReference type="SMART" id="SM01331">
    <property type="entry name" value="DUF3635"/>
    <property type="match status" value="1"/>
</dbReference>
<evidence type="ECO:0000313" key="10">
    <source>
        <dbReference type="EMBL" id="KAB7498409.1"/>
    </source>
</evidence>
<feature type="non-terminal residue" evidence="10">
    <location>
        <position position="1"/>
    </location>
</feature>
<accession>A0A5N5SXK1</accession>
<dbReference type="PANTHER" id="PTHR24419:SF18">
    <property type="entry name" value="SERINE_THREONINE-PROTEIN KINASE HASPIN"/>
    <property type="match status" value="1"/>
</dbReference>
<keyword evidence="11" id="KW-1185">Reference proteome</keyword>
<keyword evidence="6" id="KW-0067">ATP-binding</keyword>
<evidence type="ECO:0000256" key="1">
    <source>
        <dbReference type="ARBA" id="ARBA00012513"/>
    </source>
</evidence>
<organism evidence="10 11">
    <name type="scientific">Armadillidium nasatum</name>
    <dbReference type="NCBI Taxonomy" id="96803"/>
    <lineage>
        <taxon>Eukaryota</taxon>
        <taxon>Metazoa</taxon>
        <taxon>Ecdysozoa</taxon>
        <taxon>Arthropoda</taxon>
        <taxon>Crustacea</taxon>
        <taxon>Multicrustacea</taxon>
        <taxon>Malacostraca</taxon>
        <taxon>Eumalacostraca</taxon>
        <taxon>Peracarida</taxon>
        <taxon>Isopoda</taxon>
        <taxon>Oniscidea</taxon>
        <taxon>Crinocheta</taxon>
        <taxon>Armadillidiidae</taxon>
        <taxon>Armadillidium</taxon>
    </lineage>
</organism>
<dbReference type="GO" id="GO:0000278">
    <property type="term" value="P:mitotic cell cycle"/>
    <property type="evidence" value="ECO:0007669"/>
    <property type="project" value="TreeGrafter"/>
</dbReference>
<comment type="catalytic activity">
    <reaction evidence="7">
        <text>L-threonyl-[protein] + ATP = O-phospho-L-threonyl-[protein] + ADP + H(+)</text>
        <dbReference type="Rhea" id="RHEA:46608"/>
        <dbReference type="Rhea" id="RHEA-COMP:11060"/>
        <dbReference type="Rhea" id="RHEA-COMP:11605"/>
        <dbReference type="ChEBI" id="CHEBI:15378"/>
        <dbReference type="ChEBI" id="CHEBI:30013"/>
        <dbReference type="ChEBI" id="CHEBI:30616"/>
        <dbReference type="ChEBI" id="CHEBI:61977"/>
        <dbReference type="ChEBI" id="CHEBI:456216"/>
        <dbReference type="EC" id="2.7.11.1"/>
    </reaction>
</comment>
<dbReference type="GO" id="GO:0072354">
    <property type="term" value="F:histone H3T3 kinase activity"/>
    <property type="evidence" value="ECO:0007669"/>
    <property type="project" value="TreeGrafter"/>
</dbReference>
<name>A0A5N5SXK1_9CRUS</name>
<keyword evidence="5 10" id="KW-0418">Kinase</keyword>
<evidence type="ECO:0000256" key="7">
    <source>
        <dbReference type="ARBA" id="ARBA00047899"/>
    </source>
</evidence>